<dbReference type="EMBL" id="BMAT01011479">
    <property type="protein sequence ID" value="GFR73603.1"/>
    <property type="molecule type" value="Genomic_DNA"/>
</dbReference>
<accession>A0AAV4FJZ8</accession>
<protein>
    <submittedName>
        <fullName evidence="2">Uncharacterized protein</fullName>
    </submittedName>
</protein>
<evidence type="ECO:0000313" key="2">
    <source>
        <dbReference type="EMBL" id="GFR73603.1"/>
    </source>
</evidence>
<evidence type="ECO:0000256" key="1">
    <source>
        <dbReference type="SAM" id="MobiDB-lite"/>
    </source>
</evidence>
<evidence type="ECO:0000313" key="3">
    <source>
        <dbReference type="Proteomes" id="UP000762676"/>
    </source>
</evidence>
<name>A0AAV4FJZ8_9GAST</name>
<gene>
    <name evidence="2" type="ORF">ElyMa_005734900</name>
</gene>
<comment type="caution">
    <text evidence="2">The sequence shown here is derived from an EMBL/GenBank/DDBJ whole genome shotgun (WGS) entry which is preliminary data.</text>
</comment>
<keyword evidence="3" id="KW-1185">Reference proteome</keyword>
<feature type="compositionally biased region" description="Basic and acidic residues" evidence="1">
    <location>
        <begin position="30"/>
        <end position="44"/>
    </location>
</feature>
<feature type="region of interest" description="Disordered" evidence="1">
    <location>
        <begin position="30"/>
        <end position="50"/>
    </location>
</feature>
<reference evidence="2 3" key="1">
    <citation type="journal article" date="2021" name="Elife">
        <title>Chloroplast acquisition without the gene transfer in kleptoplastic sea slugs, Plakobranchus ocellatus.</title>
        <authorList>
            <person name="Maeda T."/>
            <person name="Takahashi S."/>
            <person name="Yoshida T."/>
            <person name="Shimamura S."/>
            <person name="Takaki Y."/>
            <person name="Nagai Y."/>
            <person name="Toyoda A."/>
            <person name="Suzuki Y."/>
            <person name="Arimoto A."/>
            <person name="Ishii H."/>
            <person name="Satoh N."/>
            <person name="Nishiyama T."/>
            <person name="Hasebe M."/>
            <person name="Maruyama T."/>
            <person name="Minagawa J."/>
            <person name="Obokata J."/>
            <person name="Shigenobu S."/>
        </authorList>
    </citation>
    <scope>NUCLEOTIDE SEQUENCE [LARGE SCALE GENOMIC DNA]</scope>
</reference>
<dbReference type="AlphaFoldDB" id="A0AAV4FJZ8"/>
<organism evidence="2 3">
    <name type="scientific">Elysia marginata</name>
    <dbReference type="NCBI Taxonomy" id="1093978"/>
    <lineage>
        <taxon>Eukaryota</taxon>
        <taxon>Metazoa</taxon>
        <taxon>Spiralia</taxon>
        <taxon>Lophotrochozoa</taxon>
        <taxon>Mollusca</taxon>
        <taxon>Gastropoda</taxon>
        <taxon>Heterobranchia</taxon>
        <taxon>Euthyneura</taxon>
        <taxon>Panpulmonata</taxon>
        <taxon>Sacoglossa</taxon>
        <taxon>Placobranchoidea</taxon>
        <taxon>Plakobranchidae</taxon>
        <taxon>Elysia</taxon>
    </lineage>
</organism>
<proteinExistence type="predicted"/>
<dbReference type="Proteomes" id="UP000762676">
    <property type="component" value="Unassembled WGS sequence"/>
</dbReference>
<sequence>MVSIQSLRRPQCWELWPLWRRTNVVPKPVKSDRAALERSRESPRVPENPARVRRGPEMIELIRLFNPCYRRLNWCSTKPLRESSS</sequence>